<keyword evidence="2" id="KW-1185">Reference proteome</keyword>
<evidence type="ECO:0000313" key="2">
    <source>
        <dbReference type="Proteomes" id="UP001054846"/>
    </source>
</evidence>
<evidence type="ECO:0000313" key="1">
    <source>
        <dbReference type="EMBL" id="UFP95387.1"/>
    </source>
</evidence>
<dbReference type="EMBL" id="CP063845">
    <property type="protein sequence ID" value="UFP95387.1"/>
    <property type="molecule type" value="Genomic_DNA"/>
</dbReference>
<dbReference type="Proteomes" id="UP001054846">
    <property type="component" value="Chromosome"/>
</dbReference>
<sequence length="100" mass="11785">MEESTDRPDAGRRLCGLKTRGFVEIIERLLDKEALQPNAEARRIYAGKPYRVEKWQEHLKVWFQGRLVLEMVGDELRTSHLTPRDLLEIGRIEAKLKREQ</sequence>
<proteinExistence type="predicted"/>
<protein>
    <submittedName>
        <fullName evidence="1">Uncharacterized protein</fullName>
    </submittedName>
</protein>
<reference evidence="1 2" key="1">
    <citation type="journal article" date="2021" name="Genome Biol. Evol.">
        <title>Complete Genome Sequencing of a Novel Gloeobacter Species from a Waterfall Cave in Mexico.</title>
        <authorList>
            <person name="Saw J.H."/>
            <person name="Cardona T."/>
            <person name="Montejano G."/>
        </authorList>
    </citation>
    <scope>NUCLEOTIDE SEQUENCE [LARGE SCALE GENOMIC DNA]</scope>
    <source>
        <strain evidence="1">MG652769</strain>
    </source>
</reference>
<gene>
    <name evidence="1" type="ORF">ISF26_03815</name>
</gene>
<dbReference type="RefSeq" id="WP_230842612.1">
    <property type="nucleotide sequence ID" value="NZ_CP063845.1"/>
</dbReference>
<accession>A0ABY3PNW7</accession>
<organism evidence="1 2">
    <name type="scientific">Gloeobacter morelensis MG652769</name>
    <dbReference type="NCBI Taxonomy" id="2781736"/>
    <lineage>
        <taxon>Bacteria</taxon>
        <taxon>Bacillati</taxon>
        <taxon>Cyanobacteriota</taxon>
        <taxon>Cyanophyceae</taxon>
        <taxon>Gloeobacterales</taxon>
        <taxon>Gloeobacteraceae</taxon>
        <taxon>Gloeobacter</taxon>
        <taxon>Gloeobacter morelensis</taxon>
    </lineage>
</organism>
<name>A0ABY3PNW7_9CYAN</name>